<organism evidence="4 5">
    <name type="scientific">Luedemannella flava</name>
    <dbReference type="NCBI Taxonomy" id="349316"/>
    <lineage>
        <taxon>Bacteria</taxon>
        <taxon>Bacillati</taxon>
        <taxon>Actinomycetota</taxon>
        <taxon>Actinomycetes</taxon>
        <taxon>Micromonosporales</taxon>
        <taxon>Micromonosporaceae</taxon>
        <taxon>Luedemannella</taxon>
    </lineage>
</organism>
<feature type="transmembrane region" description="Helical" evidence="2">
    <location>
        <begin position="31"/>
        <end position="49"/>
    </location>
</feature>
<feature type="transmembrane region" description="Helical" evidence="2">
    <location>
        <begin position="144"/>
        <end position="161"/>
    </location>
</feature>
<keyword evidence="5" id="KW-1185">Reference proteome</keyword>
<gene>
    <name evidence="4" type="ORF">GCM10009682_59430</name>
</gene>
<feature type="transmembrane region" description="Helical" evidence="2">
    <location>
        <begin position="117"/>
        <end position="137"/>
    </location>
</feature>
<feature type="region of interest" description="Disordered" evidence="1">
    <location>
        <begin position="559"/>
        <end position="602"/>
    </location>
</feature>
<feature type="transmembrane region" description="Helical" evidence="2">
    <location>
        <begin position="56"/>
        <end position="75"/>
    </location>
</feature>
<dbReference type="PANTHER" id="PTHR42736:SF1">
    <property type="entry name" value="PROTEIN-GLUTAMINE GAMMA-GLUTAMYLTRANSFERASE"/>
    <property type="match status" value="1"/>
</dbReference>
<dbReference type="Pfam" id="PF01841">
    <property type="entry name" value="Transglut_core"/>
    <property type="match status" value="1"/>
</dbReference>
<feature type="transmembrane region" description="Helical" evidence="2">
    <location>
        <begin position="611"/>
        <end position="632"/>
    </location>
</feature>
<name>A0ABP4Z157_9ACTN</name>
<protein>
    <submittedName>
        <fullName evidence="4">DUF3488 and transglutaminase-like domain-containing protein</fullName>
    </submittedName>
</protein>
<dbReference type="PANTHER" id="PTHR42736">
    <property type="entry name" value="PROTEIN-GLUTAMINE GAMMA-GLUTAMYLTRANSFERASE"/>
    <property type="match status" value="1"/>
</dbReference>
<evidence type="ECO:0000313" key="5">
    <source>
        <dbReference type="Proteomes" id="UP001500218"/>
    </source>
</evidence>
<dbReference type="RefSeq" id="WP_344139505.1">
    <property type="nucleotide sequence ID" value="NZ_BAAALT010000278.1"/>
</dbReference>
<dbReference type="SUPFAM" id="SSF54001">
    <property type="entry name" value="Cysteine proteinases"/>
    <property type="match status" value="1"/>
</dbReference>
<evidence type="ECO:0000256" key="2">
    <source>
        <dbReference type="SAM" id="Phobius"/>
    </source>
</evidence>
<keyword evidence="2" id="KW-0812">Transmembrane</keyword>
<reference evidence="5" key="1">
    <citation type="journal article" date="2019" name="Int. J. Syst. Evol. Microbiol.">
        <title>The Global Catalogue of Microorganisms (GCM) 10K type strain sequencing project: providing services to taxonomists for standard genome sequencing and annotation.</title>
        <authorList>
            <consortium name="The Broad Institute Genomics Platform"/>
            <consortium name="The Broad Institute Genome Sequencing Center for Infectious Disease"/>
            <person name="Wu L."/>
            <person name="Ma J."/>
        </authorList>
    </citation>
    <scope>NUCLEOTIDE SEQUENCE [LARGE SCALE GENOMIC DNA]</scope>
    <source>
        <strain evidence="5">JCM 13250</strain>
    </source>
</reference>
<keyword evidence="2" id="KW-0472">Membrane</keyword>
<comment type="caution">
    <text evidence="4">The sequence shown here is derived from an EMBL/GenBank/DDBJ whole genome shotgun (WGS) entry which is preliminary data.</text>
</comment>
<dbReference type="InterPro" id="IPR025403">
    <property type="entry name" value="TgpA-like_C"/>
</dbReference>
<evidence type="ECO:0000259" key="3">
    <source>
        <dbReference type="SMART" id="SM00460"/>
    </source>
</evidence>
<dbReference type="InterPro" id="IPR038765">
    <property type="entry name" value="Papain-like_cys_pep_sf"/>
</dbReference>
<feature type="domain" description="Transglutaminase-like" evidence="3">
    <location>
        <begin position="476"/>
        <end position="546"/>
    </location>
</feature>
<dbReference type="SMART" id="SM00460">
    <property type="entry name" value="TGc"/>
    <property type="match status" value="1"/>
</dbReference>
<feature type="transmembrane region" description="Helical" evidence="2">
    <location>
        <begin position="7"/>
        <end position="25"/>
    </location>
</feature>
<feature type="transmembrane region" description="Helical" evidence="2">
    <location>
        <begin position="167"/>
        <end position="186"/>
    </location>
</feature>
<dbReference type="EMBL" id="BAAALT010000278">
    <property type="protein sequence ID" value="GAA1833158.1"/>
    <property type="molecule type" value="Genomic_DNA"/>
</dbReference>
<dbReference type="Pfam" id="PF13559">
    <property type="entry name" value="DUF4129"/>
    <property type="match status" value="1"/>
</dbReference>
<dbReference type="Proteomes" id="UP001500218">
    <property type="component" value="Unassembled WGS sequence"/>
</dbReference>
<dbReference type="InterPro" id="IPR002931">
    <property type="entry name" value="Transglutaminase-like"/>
</dbReference>
<dbReference type="InterPro" id="IPR052901">
    <property type="entry name" value="Bact_TGase-like"/>
</dbReference>
<dbReference type="Pfam" id="PF11992">
    <property type="entry name" value="TgpA_N"/>
    <property type="match status" value="1"/>
</dbReference>
<evidence type="ECO:0000256" key="1">
    <source>
        <dbReference type="SAM" id="MobiDB-lite"/>
    </source>
</evidence>
<sequence>MNARHHVAVIGGIVTLLGSMSLFSVFATWSWFFYSTGAVIVVVGTAMLARSLRVPLWAQVLLMITALTIILTLYFPTGGEFLGLIPGPDTFRHFGELLGEAGAAIQHEAAPVPDLDGLLMIVTLGVGGVAIIVDLCAVGLRRPALAGLALLAIYSVPVAVLTTSVSVVQFAFGAAGFLWLLITDSVDRVRRFGRRFTGEGRDIDVWEPSPLAAAGRRLGVVGIVIAVLLPVAMPGLTTGFLDQLRPNTGGVGNGPGTGPGSGGTVDLSAMLTGSLQRDRPYNMVRVTTNDPAPYYLRFGVADQAGNDGFASRNTSGTGALPADPDTELETVEGVTAEKYTAKLEMLDFDMHLAPIYLQPLGIEGLDRTWGWDSRFDLVSSKQQTTVRRTYTVTYARLAYTPAALRRAGTFLTEEQRKLTQVPPVPEIDNLVKRLTAGKDTEYDEVRALYGHFAPENGFTYSLNAPKGDSGNAIVDFLEGKQGFCVQYAAALAWLVRAAGHPARVAFGFTRGSNPVNGQSTLTNFNLHAWTEVYFPNIGWVPFDATPTVGVRGSVTNTWAPDLASPIRPGATEGPDTGPRATATASPGPTDPNAGNPEGSGGAGGGDAGLPLWAWLTIVGVVLVIAVLAAPAIGREALRRRRRARHQQVIALEVATDAGGAGVSDTLSATDAEGVAQARRDAHEAWAELLDTMTDFAVPVDPTETPRATAGRLVDLTGTGTDGERAVGKLARSEEFARYARRPLVPDGLDDAVRGARQAFAARATRWERLSATFMPRSTLLRWRLRWLSVSGATVARTGRWRDRLTARLSPRRLLTGRR</sequence>
<feature type="transmembrane region" description="Helical" evidence="2">
    <location>
        <begin position="218"/>
        <end position="236"/>
    </location>
</feature>
<dbReference type="InterPro" id="IPR021878">
    <property type="entry name" value="TgpA_N"/>
</dbReference>
<proteinExistence type="predicted"/>
<keyword evidence="2" id="KW-1133">Transmembrane helix</keyword>
<evidence type="ECO:0000313" key="4">
    <source>
        <dbReference type="EMBL" id="GAA1833158.1"/>
    </source>
</evidence>
<accession>A0ABP4Z157</accession>
<dbReference type="Gene3D" id="3.10.620.30">
    <property type="match status" value="1"/>
</dbReference>